<proteinExistence type="predicted"/>
<dbReference type="EMBL" id="LHPF02000026">
    <property type="protein sequence ID" value="PSC69498.1"/>
    <property type="molecule type" value="Genomic_DNA"/>
</dbReference>
<sequence length="300" mass="31766">MNAPARRAPLLGGSPTALARNAFGDRQQRRVDQQIVVGVGLGLTALVVLALRLGAGSFSDADGWDALGGDFTFGAGDALGALLWGTSLYFCSPLQLLLLFFGFFEDNRPSDWLLRVLGTAAGRDVDAIDYSVPAGVQVAAVAAFGVCGVALAAGLEALLGDATWSVSTGLGACMFAGMYEVGRPRRLSVEEAQTLKGQWQDFKRFADARLQRGGRCHESEILRALGRELPRYRAERQLDSNTLRDLVRNWHRDADRTSNGYYKGISLAQAGGTGTGSSGGSGGGVGPLLRYTVHLSLVAT</sequence>
<dbReference type="OrthoDB" id="5357at2759"/>
<reference evidence="2 3" key="1">
    <citation type="journal article" date="2018" name="Plant J.">
        <title>Genome sequences of Chlorella sorokiniana UTEX 1602 and Micractinium conductrix SAG 241.80: implications to maltose excretion by a green alga.</title>
        <authorList>
            <person name="Arriola M.B."/>
            <person name="Velmurugan N."/>
            <person name="Zhang Y."/>
            <person name="Plunkett M.H."/>
            <person name="Hondzo H."/>
            <person name="Barney B.M."/>
        </authorList>
    </citation>
    <scope>NUCLEOTIDE SEQUENCE [LARGE SCALE GENOMIC DNA]</scope>
    <source>
        <strain evidence="2 3">SAG 241.80</strain>
    </source>
</reference>
<feature type="transmembrane region" description="Helical" evidence="1">
    <location>
        <begin position="35"/>
        <end position="58"/>
    </location>
</feature>
<evidence type="ECO:0000313" key="2">
    <source>
        <dbReference type="EMBL" id="PSC69498.1"/>
    </source>
</evidence>
<keyword evidence="1" id="KW-0812">Transmembrane</keyword>
<keyword evidence="1" id="KW-1133">Transmembrane helix</keyword>
<keyword evidence="3" id="KW-1185">Reference proteome</keyword>
<keyword evidence="1" id="KW-0472">Membrane</keyword>
<comment type="caution">
    <text evidence="2">The sequence shown here is derived from an EMBL/GenBank/DDBJ whole genome shotgun (WGS) entry which is preliminary data.</text>
</comment>
<dbReference type="Proteomes" id="UP000239649">
    <property type="component" value="Unassembled WGS sequence"/>
</dbReference>
<evidence type="ECO:0000313" key="3">
    <source>
        <dbReference type="Proteomes" id="UP000239649"/>
    </source>
</evidence>
<accession>A0A2P6V5Y4</accession>
<evidence type="ECO:0000256" key="1">
    <source>
        <dbReference type="SAM" id="Phobius"/>
    </source>
</evidence>
<name>A0A2P6V5Y4_9CHLO</name>
<protein>
    <submittedName>
        <fullName evidence="2">Uncharacterized protein</fullName>
    </submittedName>
</protein>
<organism evidence="2 3">
    <name type="scientific">Micractinium conductrix</name>
    <dbReference type="NCBI Taxonomy" id="554055"/>
    <lineage>
        <taxon>Eukaryota</taxon>
        <taxon>Viridiplantae</taxon>
        <taxon>Chlorophyta</taxon>
        <taxon>core chlorophytes</taxon>
        <taxon>Trebouxiophyceae</taxon>
        <taxon>Chlorellales</taxon>
        <taxon>Chlorellaceae</taxon>
        <taxon>Chlorella clade</taxon>
        <taxon>Micractinium</taxon>
    </lineage>
</organism>
<dbReference type="AlphaFoldDB" id="A0A2P6V5Y4"/>
<feature type="transmembrane region" description="Helical" evidence="1">
    <location>
        <begin position="78"/>
        <end position="104"/>
    </location>
</feature>
<gene>
    <name evidence="2" type="ORF">C2E20_7018</name>
</gene>